<sequence length="132" mass="15209">MLEFAKSEFVDDQTIKFSDLAVDEVLATDLDEHIYTVYERKHENPSPSANRVKYRIKSVDGQMPYACNENGKPGTRLVCPTPKNGTRFWFCLLPSELCNGIQDCDNGEDEDPKFCMFYKAIRQQSMLSEIHF</sequence>
<dbReference type="Proteomes" id="UP000887540">
    <property type="component" value="Unplaced"/>
</dbReference>
<proteinExistence type="predicted"/>
<dbReference type="InterPro" id="IPR023415">
    <property type="entry name" value="LDLR_class-A_CS"/>
</dbReference>
<accession>A0A914EFJ9</accession>
<dbReference type="PANTHER" id="PTHR21105:SF0">
    <property type="entry name" value="GH16255P"/>
    <property type="match status" value="1"/>
</dbReference>
<keyword evidence="2" id="KW-1185">Reference proteome</keyword>
<name>A0A914EFJ9_9BILA</name>
<keyword evidence="1" id="KW-1015">Disulfide bond</keyword>
<dbReference type="SUPFAM" id="SSF57424">
    <property type="entry name" value="LDL receptor-like module"/>
    <property type="match status" value="1"/>
</dbReference>
<dbReference type="InterPro" id="IPR036055">
    <property type="entry name" value="LDL_receptor-like_sf"/>
</dbReference>
<evidence type="ECO:0000313" key="2">
    <source>
        <dbReference type="Proteomes" id="UP000887540"/>
    </source>
</evidence>
<dbReference type="WBParaSite" id="ACRNAN_scaffold7903.g7424.t1">
    <property type="protein sequence ID" value="ACRNAN_scaffold7903.g7424.t1"/>
    <property type="gene ID" value="ACRNAN_scaffold7903.g7424"/>
</dbReference>
<dbReference type="GO" id="GO:0043195">
    <property type="term" value="C:terminal bouton"/>
    <property type="evidence" value="ECO:0007669"/>
    <property type="project" value="TreeGrafter"/>
</dbReference>
<reference evidence="3" key="1">
    <citation type="submission" date="2022-11" db="UniProtKB">
        <authorList>
            <consortium name="WormBaseParasite"/>
        </authorList>
    </citation>
    <scope>IDENTIFICATION</scope>
</reference>
<dbReference type="AlphaFoldDB" id="A0A914EFJ9"/>
<organism evidence="2 3">
    <name type="scientific">Acrobeloides nanus</name>
    <dbReference type="NCBI Taxonomy" id="290746"/>
    <lineage>
        <taxon>Eukaryota</taxon>
        <taxon>Metazoa</taxon>
        <taxon>Ecdysozoa</taxon>
        <taxon>Nematoda</taxon>
        <taxon>Chromadorea</taxon>
        <taxon>Rhabditida</taxon>
        <taxon>Tylenchina</taxon>
        <taxon>Cephalobomorpha</taxon>
        <taxon>Cephaloboidea</taxon>
        <taxon>Cephalobidae</taxon>
        <taxon>Acrobeloides</taxon>
    </lineage>
</organism>
<protein>
    <submittedName>
        <fullName evidence="3">Uncharacterized protein</fullName>
    </submittedName>
</protein>
<dbReference type="PROSITE" id="PS01209">
    <property type="entry name" value="LDLRA_1"/>
    <property type="match status" value="1"/>
</dbReference>
<dbReference type="PANTHER" id="PTHR21105">
    <property type="entry name" value="GH16255P"/>
    <property type="match status" value="1"/>
</dbReference>
<evidence type="ECO:0000256" key="1">
    <source>
        <dbReference type="ARBA" id="ARBA00023157"/>
    </source>
</evidence>
<dbReference type="GO" id="GO:0030297">
    <property type="term" value="F:transmembrane receptor protein tyrosine kinase activator activity"/>
    <property type="evidence" value="ECO:0007669"/>
    <property type="project" value="TreeGrafter"/>
</dbReference>
<evidence type="ECO:0000313" key="3">
    <source>
        <dbReference type="WBParaSite" id="ACRNAN_scaffold7903.g7424.t1"/>
    </source>
</evidence>
<dbReference type="GO" id="GO:0043410">
    <property type="term" value="P:positive regulation of MAPK cascade"/>
    <property type="evidence" value="ECO:0007669"/>
    <property type="project" value="TreeGrafter"/>
</dbReference>
<dbReference type="Gene3D" id="2.40.128.620">
    <property type="match status" value="1"/>
</dbReference>